<comment type="caution">
    <text evidence="2">The sequence shown here is derived from an EMBL/GenBank/DDBJ whole genome shotgun (WGS) entry which is preliminary data.</text>
</comment>
<name>A0AAN8PGW3_POLSC</name>
<dbReference type="Proteomes" id="UP001372834">
    <property type="component" value="Unassembled WGS sequence"/>
</dbReference>
<organism evidence="2 3">
    <name type="scientific">Polyplax serrata</name>
    <name type="common">Common mouse louse</name>
    <dbReference type="NCBI Taxonomy" id="468196"/>
    <lineage>
        <taxon>Eukaryota</taxon>
        <taxon>Metazoa</taxon>
        <taxon>Ecdysozoa</taxon>
        <taxon>Arthropoda</taxon>
        <taxon>Hexapoda</taxon>
        <taxon>Insecta</taxon>
        <taxon>Pterygota</taxon>
        <taxon>Neoptera</taxon>
        <taxon>Paraneoptera</taxon>
        <taxon>Psocodea</taxon>
        <taxon>Troctomorpha</taxon>
        <taxon>Phthiraptera</taxon>
        <taxon>Anoplura</taxon>
        <taxon>Polyplacidae</taxon>
        <taxon>Polyplax</taxon>
    </lineage>
</organism>
<reference evidence="2 3" key="1">
    <citation type="submission" date="2023-10" db="EMBL/GenBank/DDBJ databases">
        <title>Genomes of two closely related lineages of the louse Polyplax serrata with different host specificities.</title>
        <authorList>
            <person name="Martinu J."/>
            <person name="Tarabai H."/>
            <person name="Stefka J."/>
            <person name="Hypsa V."/>
        </authorList>
    </citation>
    <scope>NUCLEOTIDE SEQUENCE [LARGE SCALE GENOMIC DNA]</scope>
    <source>
        <strain evidence="2">HR10_N</strain>
    </source>
</reference>
<evidence type="ECO:0000313" key="3">
    <source>
        <dbReference type="Proteomes" id="UP001372834"/>
    </source>
</evidence>
<protein>
    <recommendedName>
        <fullName evidence="1">Small ribosomal subunit protein mS35 mitochondrial conserved domain-containing protein</fullName>
    </recommendedName>
</protein>
<dbReference type="AlphaFoldDB" id="A0AAN8PGW3"/>
<dbReference type="InterPro" id="IPR039848">
    <property type="entry name" value="Ribosomal_mS35_mt"/>
</dbReference>
<accession>A0AAN8PGW3</accession>
<dbReference type="InterPro" id="IPR019349">
    <property type="entry name" value="Ribosomal_mS35_mit"/>
</dbReference>
<gene>
    <name evidence="2" type="ORF">RUM43_003033</name>
</gene>
<dbReference type="GO" id="GO:0032543">
    <property type="term" value="P:mitochondrial translation"/>
    <property type="evidence" value="ECO:0007669"/>
    <property type="project" value="InterPro"/>
</dbReference>
<evidence type="ECO:0000313" key="2">
    <source>
        <dbReference type="EMBL" id="KAK6629216.1"/>
    </source>
</evidence>
<dbReference type="GO" id="GO:0005763">
    <property type="term" value="C:mitochondrial small ribosomal subunit"/>
    <property type="evidence" value="ECO:0007669"/>
    <property type="project" value="TreeGrafter"/>
</dbReference>
<evidence type="ECO:0000259" key="1">
    <source>
        <dbReference type="Pfam" id="PF10213"/>
    </source>
</evidence>
<dbReference type="PANTHER" id="PTHR13490:SF0">
    <property type="entry name" value="SMALL RIBOSOMAL SUBUNIT PROTEIN MS35"/>
    <property type="match status" value="1"/>
</dbReference>
<dbReference type="Pfam" id="PF10213">
    <property type="entry name" value="MRP-S28"/>
    <property type="match status" value="1"/>
</dbReference>
<sequence>MASSVQWVLRLKPEVQFLDAIKVAQNKFVRYYTEQQHVEEDEEELDKFILEMLIMISPSHLGFRVLDIWPPKRAESKKKEQVVKMAPPRTQKMNPSQDWANIWPAQRTFHPAVVPLPVRQGRNKHGPPPDKYANAELMKIPNFLHLTPPAIKKHCEALKQFCTPWPSELETEEDMEKHFPFEIVASDYCHSSPSIRDPLSRIISLKVKLKNLELDEHAKDKFLRLVGDRYDPKTDYVTITTDSCPLKKQNYDYAHYLITALLFESWKCEDWEKQKSNEDMEKYIFSERQISENVKQFFEYNNKEMPDTTEFAAATENWYDNGDSSKNIEDYKKATLKLLSLPVY</sequence>
<proteinExistence type="predicted"/>
<feature type="domain" description="Small ribosomal subunit protein mS35 mitochondrial conserved" evidence="1">
    <location>
        <begin position="196"/>
        <end position="268"/>
    </location>
</feature>
<dbReference type="PANTHER" id="PTHR13490">
    <property type="entry name" value="MITOCHONDRIAL 28S RIBOSOMAL PROTEIN S28"/>
    <property type="match status" value="1"/>
</dbReference>
<dbReference type="EMBL" id="JAWJWE010000036">
    <property type="protein sequence ID" value="KAK6629216.1"/>
    <property type="molecule type" value="Genomic_DNA"/>
</dbReference>
<dbReference type="GO" id="GO:0003735">
    <property type="term" value="F:structural constituent of ribosome"/>
    <property type="evidence" value="ECO:0007669"/>
    <property type="project" value="InterPro"/>
</dbReference>